<proteinExistence type="predicted"/>
<evidence type="ECO:0000313" key="3">
    <source>
        <dbReference type="Proteomes" id="UP000735302"/>
    </source>
</evidence>
<sequence>MRRQIIRTRKRRRKARTGYKDKKVEKKGGTCHKDKERRDAKADHKDRGEERKAGTGHEDKEEEEKCGGRL</sequence>
<name>A0AAV4CSV5_9GAST</name>
<dbReference type="EMBL" id="BLXT01006951">
    <property type="protein sequence ID" value="GFO34995.1"/>
    <property type="molecule type" value="Genomic_DNA"/>
</dbReference>
<dbReference type="AlphaFoldDB" id="A0AAV4CSV5"/>
<keyword evidence="3" id="KW-1185">Reference proteome</keyword>
<dbReference type="Proteomes" id="UP000735302">
    <property type="component" value="Unassembled WGS sequence"/>
</dbReference>
<gene>
    <name evidence="2" type="ORF">PoB_006150000</name>
</gene>
<protein>
    <submittedName>
        <fullName evidence="2">Uncharacterized protein</fullName>
    </submittedName>
</protein>
<comment type="caution">
    <text evidence="2">The sequence shown here is derived from an EMBL/GenBank/DDBJ whole genome shotgun (WGS) entry which is preliminary data.</text>
</comment>
<accession>A0AAV4CSV5</accession>
<feature type="compositionally biased region" description="Basic and acidic residues" evidence="1">
    <location>
        <begin position="18"/>
        <end position="70"/>
    </location>
</feature>
<reference evidence="2 3" key="1">
    <citation type="journal article" date="2021" name="Elife">
        <title>Chloroplast acquisition without the gene transfer in kleptoplastic sea slugs, Plakobranchus ocellatus.</title>
        <authorList>
            <person name="Maeda T."/>
            <person name="Takahashi S."/>
            <person name="Yoshida T."/>
            <person name="Shimamura S."/>
            <person name="Takaki Y."/>
            <person name="Nagai Y."/>
            <person name="Toyoda A."/>
            <person name="Suzuki Y."/>
            <person name="Arimoto A."/>
            <person name="Ishii H."/>
            <person name="Satoh N."/>
            <person name="Nishiyama T."/>
            <person name="Hasebe M."/>
            <person name="Maruyama T."/>
            <person name="Minagawa J."/>
            <person name="Obokata J."/>
            <person name="Shigenobu S."/>
        </authorList>
    </citation>
    <scope>NUCLEOTIDE SEQUENCE [LARGE SCALE GENOMIC DNA]</scope>
</reference>
<feature type="compositionally biased region" description="Basic residues" evidence="1">
    <location>
        <begin position="1"/>
        <end position="17"/>
    </location>
</feature>
<feature type="region of interest" description="Disordered" evidence="1">
    <location>
        <begin position="1"/>
        <end position="70"/>
    </location>
</feature>
<evidence type="ECO:0000256" key="1">
    <source>
        <dbReference type="SAM" id="MobiDB-lite"/>
    </source>
</evidence>
<organism evidence="2 3">
    <name type="scientific">Plakobranchus ocellatus</name>
    <dbReference type="NCBI Taxonomy" id="259542"/>
    <lineage>
        <taxon>Eukaryota</taxon>
        <taxon>Metazoa</taxon>
        <taxon>Spiralia</taxon>
        <taxon>Lophotrochozoa</taxon>
        <taxon>Mollusca</taxon>
        <taxon>Gastropoda</taxon>
        <taxon>Heterobranchia</taxon>
        <taxon>Euthyneura</taxon>
        <taxon>Panpulmonata</taxon>
        <taxon>Sacoglossa</taxon>
        <taxon>Placobranchoidea</taxon>
        <taxon>Plakobranchidae</taxon>
        <taxon>Plakobranchus</taxon>
    </lineage>
</organism>
<evidence type="ECO:0000313" key="2">
    <source>
        <dbReference type="EMBL" id="GFO34995.1"/>
    </source>
</evidence>